<sequence>MRKFSRIPKLESDGHGAGCTSGFGSGLGSYIGKVFAVGRYQVTVEKLIAEGGFSVVFLARTNTGVQCALKRMCVNNNADLNVYKREITIMKELSGHKNIVTYLDSSISAVGEGVWEFFILMEHCKAGQVVKQMNQRLHTGYSEAEVLNIFCDICEAVARLHQCKTPVIHRDLKVENILLNDLGNYVLCDFGSATCKILLPNQDGVSAVEEEIKKYTTLSYRAPEMINLHEGKAITTKADIWALGCLLYKLCFFTLPFGESQVAISDGMVTVPDNSKFSFKLHCLIRYMLEPDQEKRPDIFQVSHLAFEIAGRTCPVPNVFVRTFFPHQP</sequence>
<dbReference type="PROSITE" id="PS00108">
    <property type="entry name" value="PROTEIN_KINASE_ST"/>
    <property type="match status" value="1"/>
</dbReference>
<dbReference type="Ensembl" id="ENSPKIT00000017851.1">
    <property type="protein sequence ID" value="ENSPKIP00000036897.1"/>
    <property type="gene ID" value="ENSPKIG00000015295.1"/>
</dbReference>
<dbReference type="AlphaFoldDB" id="A0A3B3T1E9"/>
<accession>A0A3B3T1E9</accession>
<dbReference type="GO" id="GO:0004672">
    <property type="term" value="F:protein kinase activity"/>
    <property type="evidence" value="ECO:0007669"/>
    <property type="project" value="InterPro"/>
</dbReference>
<feature type="domain" description="Protein kinase" evidence="1">
    <location>
        <begin position="42"/>
        <end position="307"/>
    </location>
</feature>
<reference evidence="2" key="1">
    <citation type="submission" date="2025-08" db="UniProtKB">
        <authorList>
            <consortium name="Ensembl"/>
        </authorList>
    </citation>
    <scope>IDENTIFICATION</scope>
</reference>
<reference evidence="2" key="2">
    <citation type="submission" date="2025-09" db="UniProtKB">
        <authorList>
            <consortium name="Ensembl"/>
        </authorList>
    </citation>
    <scope>IDENTIFICATION</scope>
</reference>
<dbReference type="Proteomes" id="UP000261540">
    <property type="component" value="Unplaced"/>
</dbReference>
<dbReference type="PANTHER" id="PTHR47907:SF4">
    <property type="entry name" value="BMP-2-INDUCIBLE PROTEIN KINASE ISOFORM X1"/>
    <property type="match status" value="1"/>
</dbReference>
<dbReference type="PROSITE" id="PS50011">
    <property type="entry name" value="PROTEIN_KINASE_DOM"/>
    <property type="match status" value="1"/>
</dbReference>
<evidence type="ECO:0000313" key="2">
    <source>
        <dbReference type="Ensembl" id="ENSPKIP00000036897.1"/>
    </source>
</evidence>
<dbReference type="GO" id="GO:0005524">
    <property type="term" value="F:ATP binding"/>
    <property type="evidence" value="ECO:0007669"/>
    <property type="project" value="InterPro"/>
</dbReference>
<dbReference type="CDD" id="cd14037">
    <property type="entry name" value="STKc_NAK_like"/>
    <property type="match status" value="1"/>
</dbReference>
<dbReference type="SUPFAM" id="SSF56112">
    <property type="entry name" value="Protein kinase-like (PK-like)"/>
    <property type="match status" value="1"/>
</dbReference>
<keyword evidence="3" id="KW-1185">Reference proteome</keyword>
<dbReference type="Pfam" id="PF00069">
    <property type="entry name" value="Pkinase"/>
    <property type="match status" value="1"/>
</dbReference>
<dbReference type="InterPro" id="IPR008271">
    <property type="entry name" value="Ser/Thr_kinase_AS"/>
</dbReference>
<organism evidence="2 3">
    <name type="scientific">Paramormyrops kingsleyae</name>
    <dbReference type="NCBI Taxonomy" id="1676925"/>
    <lineage>
        <taxon>Eukaryota</taxon>
        <taxon>Metazoa</taxon>
        <taxon>Chordata</taxon>
        <taxon>Craniata</taxon>
        <taxon>Vertebrata</taxon>
        <taxon>Euteleostomi</taxon>
        <taxon>Actinopterygii</taxon>
        <taxon>Neopterygii</taxon>
        <taxon>Teleostei</taxon>
        <taxon>Osteoglossocephala</taxon>
        <taxon>Osteoglossomorpha</taxon>
        <taxon>Osteoglossiformes</taxon>
        <taxon>Mormyridae</taxon>
        <taxon>Paramormyrops</taxon>
    </lineage>
</organism>
<evidence type="ECO:0000313" key="3">
    <source>
        <dbReference type="Proteomes" id="UP000261540"/>
    </source>
</evidence>
<dbReference type="Gene3D" id="1.10.510.10">
    <property type="entry name" value="Transferase(Phosphotransferase) domain 1"/>
    <property type="match status" value="1"/>
</dbReference>
<protein>
    <submittedName>
        <fullName evidence="2">BMP2 inducible kinase</fullName>
    </submittedName>
</protein>
<name>A0A3B3T1E9_9TELE</name>
<dbReference type="GeneTree" id="ENSGT00940000157548"/>
<dbReference type="STRING" id="1676925.ENSPKIP00000036897"/>
<dbReference type="InterPro" id="IPR011009">
    <property type="entry name" value="Kinase-like_dom_sf"/>
</dbReference>
<dbReference type="PANTHER" id="PTHR47907">
    <property type="entry name" value="PROTEIN KINASE DOMAIN-CONTAINING PROTEIN"/>
    <property type="match status" value="1"/>
</dbReference>
<dbReference type="SMART" id="SM00220">
    <property type="entry name" value="S_TKc"/>
    <property type="match status" value="1"/>
</dbReference>
<dbReference type="InterPro" id="IPR000719">
    <property type="entry name" value="Prot_kinase_dom"/>
</dbReference>
<dbReference type="InterPro" id="IPR051744">
    <property type="entry name" value="AP2_assoc_SerThr_kinase"/>
</dbReference>
<proteinExistence type="predicted"/>
<evidence type="ECO:0000259" key="1">
    <source>
        <dbReference type="PROSITE" id="PS50011"/>
    </source>
</evidence>